<dbReference type="InterPro" id="IPR019054">
    <property type="entry name" value="Restrct_endonuc_II_AccI"/>
</dbReference>
<evidence type="ECO:0000313" key="1">
    <source>
        <dbReference type="EMBL" id="TQM40901.1"/>
    </source>
</evidence>
<proteinExistence type="predicted"/>
<comment type="caution">
    <text evidence="1">The sequence shown here is derived from an EMBL/GenBank/DDBJ whole genome shotgun (WGS) entry which is preliminary data.</text>
</comment>
<dbReference type="EMBL" id="VFPJ01000001">
    <property type="protein sequence ID" value="TQM40901.1"/>
    <property type="molecule type" value="Genomic_DNA"/>
</dbReference>
<name>A0A543G488_9FLAO</name>
<dbReference type="Pfam" id="PF09545">
    <property type="entry name" value="RE_AccI"/>
    <property type="match status" value="1"/>
</dbReference>
<organism evidence="1 2">
    <name type="scientific">Flavobacterium branchiophilum</name>
    <dbReference type="NCBI Taxonomy" id="55197"/>
    <lineage>
        <taxon>Bacteria</taxon>
        <taxon>Pseudomonadati</taxon>
        <taxon>Bacteroidota</taxon>
        <taxon>Flavobacteriia</taxon>
        <taxon>Flavobacteriales</taxon>
        <taxon>Flavobacteriaceae</taxon>
        <taxon>Flavobacterium</taxon>
    </lineage>
</organism>
<reference evidence="1 2" key="1">
    <citation type="submission" date="2019-06" db="EMBL/GenBank/DDBJ databases">
        <title>Genomic Encyclopedia of Archaeal and Bacterial Type Strains, Phase II (KMG-II): from individual species to whole genera.</title>
        <authorList>
            <person name="Goeker M."/>
        </authorList>
    </citation>
    <scope>NUCLEOTIDE SEQUENCE [LARGE SCALE GENOMIC DNA]</scope>
    <source>
        <strain evidence="1 2">DSM 24789</strain>
    </source>
</reference>
<evidence type="ECO:0000313" key="2">
    <source>
        <dbReference type="Proteomes" id="UP000320773"/>
    </source>
</evidence>
<dbReference type="RefSeq" id="WP_089081360.1">
    <property type="nucleotide sequence ID" value="NZ_VFPJ01000001.1"/>
</dbReference>
<dbReference type="AlphaFoldDB" id="A0A543G488"/>
<protein>
    <submittedName>
        <fullName evidence="1">Type II restriction enzyme</fullName>
    </submittedName>
</protein>
<accession>A0A543G488</accession>
<dbReference type="Proteomes" id="UP000320773">
    <property type="component" value="Unassembled WGS sequence"/>
</dbReference>
<gene>
    <name evidence="1" type="ORF">BC670_1817</name>
</gene>
<sequence length="366" mass="42818">MNYYDRIRELIQTVPTTIIDWEIERKRGKPPTQAFSEFLTNREQGDWAENLILMAINFESDNFKAVQYGKSENIVAGEVGFEDFYEQYQDELETIGKRPDILLFSKEVYQDDWGTNISNFSSEILNQIVPLATAGIEVRSSAFLVEEYNQFMQQRKNEIIDKILNIKTVLLDKYYDLLHQKTGWIETLNAITIETIGVIETKNAPGWRGSERLKEASDLIKELNGALKEFKKRDFLSITPKVEDLKVVYKWIETFNVPHYYFQVFFDKVYGISFHKILELISTPELEENKYFIGDEDSKNQNKWTVKIDYKEGKEIGFKVDMPEHNSVMRKLGRGRLLFHVKFNGGTAYLDLDNLRTILGIEETEF</sequence>